<gene>
    <name evidence="7 11" type="primary">uvrC</name>
    <name evidence="12" type="ORF">DO021_12090</name>
    <name evidence="11" type="ORF">EYB58_09485</name>
</gene>
<dbReference type="Pfam" id="PF22920">
    <property type="entry name" value="UvrC_RNaseH"/>
    <property type="match status" value="1"/>
</dbReference>
<dbReference type="InterPro" id="IPR035901">
    <property type="entry name" value="GIY-YIG_endonuc_sf"/>
</dbReference>
<dbReference type="Gene3D" id="1.10.150.20">
    <property type="entry name" value="5' to 3' exonuclease, C-terminal subdomain"/>
    <property type="match status" value="1"/>
</dbReference>
<dbReference type="Pfam" id="PF14520">
    <property type="entry name" value="HHH_5"/>
    <property type="match status" value="1"/>
</dbReference>
<comment type="similarity">
    <text evidence="7">Belongs to the UvrC family.</text>
</comment>
<dbReference type="SMART" id="SM00278">
    <property type="entry name" value="HhH1"/>
    <property type="match status" value="2"/>
</dbReference>
<comment type="subcellular location">
    <subcellularLocation>
        <location evidence="7">Cytoplasm</location>
    </subcellularLocation>
</comment>
<dbReference type="EMBL" id="CP036313">
    <property type="protein sequence ID" value="QBH13130.1"/>
    <property type="molecule type" value="Genomic_DNA"/>
</dbReference>
<feature type="domain" description="UVR" evidence="8">
    <location>
        <begin position="204"/>
        <end position="239"/>
    </location>
</feature>
<dbReference type="SMART" id="SM00465">
    <property type="entry name" value="GIYc"/>
    <property type="match status" value="1"/>
</dbReference>
<dbReference type="NCBIfam" id="TIGR00194">
    <property type="entry name" value="uvrC"/>
    <property type="match status" value="1"/>
</dbReference>
<dbReference type="InterPro" id="IPR000305">
    <property type="entry name" value="GIY-YIG_endonuc"/>
</dbReference>
<evidence type="ECO:0000259" key="9">
    <source>
        <dbReference type="PROSITE" id="PS50164"/>
    </source>
</evidence>
<keyword evidence="6 7" id="KW-0742">SOS response</keyword>
<dbReference type="SUPFAM" id="SSF47781">
    <property type="entry name" value="RuvA domain 2-like"/>
    <property type="match status" value="1"/>
</dbReference>
<evidence type="ECO:0000259" key="10">
    <source>
        <dbReference type="PROSITE" id="PS50165"/>
    </source>
</evidence>
<comment type="subunit">
    <text evidence="7">Interacts with UvrB in an incision complex.</text>
</comment>
<dbReference type="PROSITE" id="PS50151">
    <property type="entry name" value="UVR"/>
    <property type="match status" value="1"/>
</dbReference>
<feature type="domain" description="GIY-YIG" evidence="9">
    <location>
        <begin position="15"/>
        <end position="94"/>
    </location>
</feature>
<dbReference type="Pfam" id="PF01541">
    <property type="entry name" value="GIY-YIG"/>
    <property type="match status" value="1"/>
</dbReference>
<dbReference type="InterPro" id="IPR003583">
    <property type="entry name" value="Hlx-hairpin-Hlx_DNA-bd_motif"/>
</dbReference>
<dbReference type="Gene3D" id="4.10.860.10">
    <property type="entry name" value="UVR domain"/>
    <property type="match status" value="1"/>
</dbReference>
<comment type="function">
    <text evidence="7">The UvrABC repair system catalyzes the recognition and processing of DNA lesions. UvrC both incises the 5' and 3' sides of the lesion. The N-terminal half is responsible for the 3' incision and the C-terminal half is responsible for the 5' incision.</text>
</comment>
<dbReference type="InterPro" id="IPR036876">
    <property type="entry name" value="UVR_dom_sf"/>
</dbReference>
<evidence type="ECO:0000313" key="13">
    <source>
        <dbReference type="Proteomes" id="UP000248798"/>
    </source>
</evidence>
<dbReference type="RefSeq" id="WP_111956993.1">
    <property type="nucleotide sequence ID" value="NZ_CP036313.1"/>
</dbReference>
<sequence length="612" mass="69489">MISEKIKEKYDQAPHAPGVYLMRDKKGKILYVGKAKDLKKRLASYFVRKDQPEPKTAALLALVADFDLVVTQSDQEAFILESNLIKKESPKYNVLLKDGKNYPLLRIDMNEPYPSIQRVRRIEKDKALYFGPYSSSKSVNQTLKQIQRIFKLRKCRDAQFKNRSRPCLNYQIKACLGLCCNEVDPVEYQARVKDAVLFLRGRTREVIKKLRLEMAEYSAAQAFEKAAQARDTIFAVERIMERQVVVCADGQDRDVLGLAWKRDRAVVTVMQVRSGHLINTTYYPLDLGFKDPDEVLAAFVTQYYEKAAQIPGFVLFSHPSDDMDRAEARLNEVADHRVHFHSPIRGEKKRLGDMARLNAKAELEKILSREEEARAGLTMLQHLLGMDRPPERMECFDNSNLQGKDPVAAMVVFSGGRPDKNAYRKFIIKDIDHQDDYAYMTHVLSRRFRHDREDMPLPDLLVVDGGKGQLSMAVSVVMELGLEGMFTLAGLAKKDADKGEKADKVYLPGRSNPLNTAQSAKALFLLEQIRDEAHRSAITFQRSRREKRGKLSVLDGIAGIGPKKKKLLLTTFKGIDNIRKQSPETLASLPGITPAMAENLLQVLSELKFPEN</sequence>
<evidence type="ECO:0000313" key="11">
    <source>
        <dbReference type="EMBL" id="QBH13130.1"/>
    </source>
</evidence>
<name>A0A328FFN4_9BACT</name>
<evidence type="ECO:0000259" key="8">
    <source>
        <dbReference type="PROSITE" id="PS50151"/>
    </source>
</evidence>
<dbReference type="InterPro" id="IPR050066">
    <property type="entry name" value="UvrABC_protein_C"/>
</dbReference>
<dbReference type="Pfam" id="PF02151">
    <property type="entry name" value="UVR"/>
    <property type="match status" value="1"/>
</dbReference>
<dbReference type="Pfam" id="PF08459">
    <property type="entry name" value="UvrC_RNaseH_dom"/>
    <property type="match status" value="1"/>
</dbReference>
<protein>
    <recommendedName>
        <fullName evidence="7">UvrABC system protein C</fullName>
        <shortName evidence="7">Protein UvrC</shortName>
    </recommendedName>
    <alternativeName>
        <fullName evidence="7">Excinuclease ABC subunit C</fullName>
    </alternativeName>
</protein>
<dbReference type="InterPro" id="IPR047296">
    <property type="entry name" value="GIY-YIG_UvrC_Cho"/>
</dbReference>
<dbReference type="GO" id="GO:0003677">
    <property type="term" value="F:DNA binding"/>
    <property type="evidence" value="ECO:0007669"/>
    <property type="project" value="UniProtKB-UniRule"/>
</dbReference>
<dbReference type="GO" id="GO:0009432">
    <property type="term" value="P:SOS response"/>
    <property type="evidence" value="ECO:0007669"/>
    <property type="project" value="UniProtKB-UniRule"/>
</dbReference>
<dbReference type="GO" id="GO:0005737">
    <property type="term" value="C:cytoplasm"/>
    <property type="evidence" value="ECO:0007669"/>
    <property type="project" value="UniProtKB-SubCell"/>
</dbReference>
<dbReference type="GO" id="GO:0009380">
    <property type="term" value="C:excinuclease repair complex"/>
    <property type="evidence" value="ECO:0007669"/>
    <property type="project" value="InterPro"/>
</dbReference>
<keyword evidence="3 7" id="KW-0228">DNA excision</keyword>
<proteinExistence type="inferred from homology"/>
<evidence type="ECO:0000256" key="7">
    <source>
        <dbReference type="HAMAP-Rule" id="MF_00203"/>
    </source>
</evidence>
<reference evidence="12 13" key="1">
    <citation type="submission" date="2018-06" db="EMBL/GenBank/DDBJ databases">
        <title>Complete Genome Sequence of Desulfobacter hydrogenophilus (DSM3380).</title>
        <authorList>
            <person name="Marietou A."/>
            <person name="Schreiber L."/>
            <person name="Marshall I."/>
            <person name="Jorgensen B."/>
        </authorList>
    </citation>
    <scope>NUCLEOTIDE SEQUENCE [LARGE SCALE GENOMIC DNA]</scope>
    <source>
        <strain evidence="12 13">DSM 3380</strain>
    </source>
</reference>
<dbReference type="PANTHER" id="PTHR30562:SF1">
    <property type="entry name" value="UVRABC SYSTEM PROTEIN C"/>
    <property type="match status" value="1"/>
</dbReference>
<dbReference type="CDD" id="cd10434">
    <property type="entry name" value="GIY-YIG_UvrC_Cho"/>
    <property type="match status" value="1"/>
</dbReference>
<dbReference type="GO" id="GO:0009381">
    <property type="term" value="F:excinuclease ABC activity"/>
    <property type="evidence" value="ECO:0007669"/>
    <property type="project" value="UniProtKB-UniRule"/>
</dbReference>
<dbReference type="InterPro" id="IPR001943">
    <property type="entry name" value="UVR_dom"/>
</dbReference>
<dbReference type="EMBL" id="QLNI01000022">
    <property type="protein sequence ID" value="RAM01837.1"/>
    <property type="molecule type" value="Genomic_DNA"/>
</dbReference>
<dbReference type="PROSITE" id="PS50165">
    <property type="entry name" value="UVRC"/>
    <property type="match status" value="1"/>
</dbReference>
<dbReference type="InterPro" id="IPR010994">
    <property type="entry name" value="RuvA_2-like"/>
</dbReference>
<keyword evidence="5 7" id="KW-0234">DNA repair</keyword>
<evidence type="ECO:0000256" key="6">
    <source>
        <dbReference type="ARBA" id="ARBA00023236"/>
    </source>
</evidence>
<dbReference type="FunFam" id="3.40.1440.10:FF:000001">
    <property type="entry name" value="UvrABC system protein C"/>
    <property type="match status" value="1"/>
</dbReference>
<dbReference type="SUPFAM" id="SSF82771">
    <property type="entry name" value="GIY-YIG endonuclease"/>
    <property type="match status" value="1"/>
</dbReference>
<dbReference type="GO" id="GO:0006289">
    <property type="term" value="P:nucleotide-excision repair"/>
    <property type="evidence" value="ECO:0007669"/>
    <property type="project" value="UniProtKB-UniRule"/>
</dbReference>
<keyword evidence="4 7" id="KW-0267">Excision nuclease</keyword>
<evidence type="ECO:0000256" key="2">
    <source>
        <dbReference type="ARBA" id="ARBA00022763"/>
    </source>
</evidence>
<dbReference type="InterPro" id="IPR038476">
    <property type="entry name" value="UvrC_RNase_H_dom_sf"/>
</dbReference>
<dbReference type="InterPro" id="IPR001162">
    <property type="entry name" value="UvrC_RNase_H_dom"/>
</dbReference>
<dbReference type="HAMAP" id="MF_00203">
    <property type="entry name" value="UvrC"/>
    <property type="match status" value="1"/>
</dbReference>
<dbReference type="PROSITE" id="PS50164">
    <property type="entry name" value="GIY_YIG"/>
    <property type="match status" value="1"/>
</dbReference>
<organism evidence="12 13">
    <name type="scientific">Desulfobacter hydrogenophilus</name>
    <dbReference type="NCBI Taxonomy" id="2291"/>
    <lineage>
        <taxon>Bacteria</taxon>
        <taxon>Pseudomonadati</taxon>
        <taxon>Thermodesulfobacteriota</taxon>
        <taxon>Desulfobacteria</taxon>
        <taxon>Desulfobacterales</taxon>
        <taxon>Desulfobacteraceae</taxon>
        <taxon>Desulfobacter</taxon>
    </lineage>
</organism>
<dbReference type="Proteomes" id="UP000248798">
    <property type="component" value="Unassembled WGS sequence"/>
</dbReference>
<feature type="domain" description="UvrC family homology region profile" evidence="10">
    <location>
        <begin position="255"/>
        <end position="477"/>
    </location>
</feature>
<dbReference type="PANTHER" id="PTHR30562">
    <property type="entry name" value="UVRC/OXIDOREDUCTASE"/>
    <property type="match status" value="1"/>
</dbReference>
<reference evidence="11 14" key="2">
    <citation type="submission" date="2019-02" db="EMBL/GenBank/DDBJ databases">
        <title>Complete genome sequence of Desulfobacter hydrogenophilus AcRS1.</title>
        <authorList>
            <person name="Marietou A."/>
            <person name="Lund M.B."/>
            <person name="Marshall I.P.G."/>
            <person name="Schreiber L."/>
            <person name="Jorgensen B."/>
        </authorList>
    </citation>
    <scope>NUCLEOTIDE SEQUENCE [LARGE SCALE GENOMIC DNA]</scope>
    <source>
        <strain evidence="11 14">AcRS1</strain>
    </source>
</reference>
<evidence type="ECO:0000256" key="3">
    <source>
        <dbReference type="ARBA" id="ARBA00022769"/>
    </source>
</evidence>
<dbReference type="Proteomes" id="UP000293902">
    <property type="component" value="Chromosome"/>
</dbReference>
<keyword evidence="14" id="KW-1185">Reference proteome</keyword>
<evidence type="ECO:0000256" key="4">
    <source>
        <dbReference type="ARBA" id="ARBA00022881"/>
    </source>
</evidence>
<dbReference type="Gene3D" id="3.30.420.340">
    <property type="entry name" value="UvrC, RNAse H endonuclease domain"/>
    <property type="match status" value="1"/>
</dbReference>
<evidence type="ECO:0000256" key="5">
    <source>
        <dbReference type="ARBA" id="ARBA00023204"/>
    </source>
</evidence>
<evidence type="ECO:0000256" key="1">
    <source>
        <dbReference type="ARBA" id="ARBA00022490"/>
    </source>
</evidence>
<evidence type="ECO:0000313" key="12">
    <source>
        <dbReference type="EMBL" id="RAM01837.1"/>
    </source>
</evidence>
<dbReference type="InterPro" id="IPR004791">
    <property type="entry name" value="UvrC"/>
</dbReference>
<dbReference type="AlphaFoldDB" id="A0A328FFN4"/>
<evidence type="ECO:0000313" key="14">
    <source>
        <dbReference type="Proteomes" id="UP000293902"/>
    </source>
</evidence>
<keyword evidence="1 7" id="KW-0963">Cytoplasm</keyword>
<keyword evidence="2 7" id="KW-0227">DNA damage</keyword>
<dbReference type="Gene3D" id="3.40.1440.10">
    <property type="entry name" value="GIY-YIG endonuclease"/>
    <property type="match status" value="1"/>
</dbReference>
<dbReference type="SUPFAM" id="SSF46600">
    <property type="entry name" value="C-terminal UvrC-binding domain of UvrB"/>
    <property type="match status" value="1"/>
</dbReference>
<dbReference type="OrthoDB" id="9804933at2"/>
<accession>A0A328FFN4</accession>